<accession>A0A7W6A4C0</accession>
<dbReference type="GO" id="GO:0070967">
    <property type="term" value="F:coenzyme F420 binding"/>
    <property type="evidence" value="ECO:0007669"/>
    <property type="project" value="TreeGrafter"/>
</dbReference>
<dbReference type="GO" id="GO:0016627">
    <property type="term" value="F:oxidoreductase activity, acting on the CH-CH group of donors"/>
    <property type="evidence" value="ECO:0007669"/>
    <property type="project" value="TreeGrafter"/>
</dbReference>
<evidence type="ECO:0000259" key="2">
    <source>
        <dbReference type="Pfam" id="PF01243"/>
    </source>
</evidence>
<evidence type="ECO:0000256" key="1">
    <source>
        <dbReference type="ARBA" id="ARBA00023002"/>
    </source>
</evidence>
<dbReference type="Proteomes" id="UP000532936">
    <property type="component" value="Unassembled WGS sequence"/>
</dbReference>
<dbReference type="PANTHER" id="PTHR35176">
    <property type="entry name" value="HEME OXYGENASE HI_0854-RELATED"/>
    <property type="match status" value="1"/>
</dbReference>
<dbReference type="PANTHER" id="PTHR35176:SF6">
    <property type="entry name" value="HEME OXYGENASE HI_0854-RELATED"/>
    <property type="match status" value="1"/>
</dbReference>
<organism evidence="3 4">
    <name type="scientific">Brevundimonas mediterranea</name>
    <dbReference type="NCBI Taxonomy" id="74329"/>
    <lineage>
        <taxon>Bacteria</taxon>
        <taxon>Pseudomonadati</taxon>
        <taxon>Pseudomonadota</taxon>
        <taxon>Alphaproteobacteria</taxon>
        <taxon>Caulobacterales</taxon>
        <taxon>Caulobacteraceae</taxon>
        <taxon>Brevundimonas</taxon>
    </lineage>
</organism>
<dbReference type="InterPro" id="IPR012349">
    <property type="entry name" value="Split_barrel_FMN-bd"/>
</dbReference>
<keyword evidence="1" id="KW-0560">Oxidoreductase</keyword>
<dbReference type="AlphaFoldDB" id="A0A7W6A4C0"/>
<dbReference type="InterPro" id="IPR052019">
    <property type="entry name" value="F420H2_bilvrd_red/Heme_oxyg"/>
</dbReference>
<proteinExistence type="predicted"/>
<dbReference type="InterPro" id="IPR011576">
    <property type="entry name" value="Pyridox_Oxase_N"/>
</dbReference>
<evidence type="ECO:0000313" key="3">
    <source>
        <dbReference type="EMBL" id="MBB3873093.1"/>
    </source>
</evidence>
<sequence length="167" mass="17576">MPIQDVTPGCTPIHGRAVAAVVVLLASERLMSLGVNRPDGWPQVTTLGYVNEGLNLYFVTGRDSQKLANIQADPRVSAAIRSESAADGAVGLSLAGRAEEVTVAEDIEHLNQLVFSRYPGVSVYCPSGDSVALIRIKPEIISAVSVTHGRSRSECFSVGAAGMEAAR</sequence>
<dbReference type="EMBL" id="JACIDA010000002">
    <property type="protein sequence ID" value="MBB3873093.1"/>
    <property type="molecule type" value="Genomic_DNA"/>
</dbReference>
<dbReference type="RefSeq" id="WP_183197606.1">
    <property type="nucleotide sequence ID" value="NZ_JACIDA010000002.1"/>
</dbReference>
<dbReference type="Pfam" id="PF01243">
    <property type="entry name" value="PNPOx_N"/>
    <property type="match status" value="1"/>
</dbReference>
<evidence type="ECO:0000313" key="4">
    <source>
        <dbReference type="Proteomes" id="UP000532936"/>
    </source>
</evidence>
<gene>
    <name evidence="3" type="ORF">GGR11_002646</name>
</gene>
<comment type="caution">
    <text evidence="3">The sequence shown here is derived from an EMBL/GenBank/DDBJ whole genome shotgun (WGS) entry which is preliminary data.</text>
</comment>
<reference evidence="3 4" key="1">
    <citation type="submission" date="2020-08" db="EMBL/GenBank/DDBJ databases">
        <title>Genomic Encyclopedia of Type Strains, Phase IV (KMG-IV): sequencing the most valuable type-strain genomes for metagenomic binning, comparative biology and taxonomic classification.</title>
        <authorList>
            <person name="Goeker M."/>
        </authorList>
    </citation>
    <scope>NUCLEOTIDE SEQUENCE [LARGE SCALE GENOMIC DNA]</scope>
    <source>
        <strain evidence="3 4">DSM 14878</strain>
    </source>
</reference>
<dbReference type="Gene3D" id="2.30.110.10">
    <property type="entry name" value="Electron Transport, Fmn-binding Protein, Chain A"/>
    <property type="match status" value="1"/>
</dbReference>
<protein>
    <submittedName>
        <fullName evidence="3">General stress protein 26</fullName>
    </submittedName>
</protein>
<feature type="domain" description="Pyridoxamine 5'-phosphate oxidase N-terminal" evidence="2">
    <location>
        <begin position="20"/>
        <end position="141"/>
    </location>
</feature>
<dbReference type="SUPFAM" id="SSF50475">
    <property type="entry name" value="FMN-binding split barrel"/>
    <property type="match status" value="1"/>
</dbReference>
<name>A0A7W6A4C0_9CAUL</name>
<dbReference type="GO" id="GO:0005829">
    <property type="term" value="C:cytosol"/>
    <property type="evidence" value="ECO:0007669"/>
    <property type="project" value="TreeGrafter"/>
</dbReference>